<reference evidence="2 3" key="1">
    <citation type="submission" date="2020-06" db="EMBL/GenBank/DDBJ databases">
        <authorList>
            <person name="Puxty R.J."/>
            <person name="Weihe C."/>
            <person name="Marston M.F."/>
            <person name="Martiny J.B.H."/>
        </authorList>
    </citation>
    <scope>NUCLEOTIDE SEQUENCE [LARGE SCALE GENOMIC DNA]</scope>
    <source>
        <strain evidence="2">0809CC03</strain>
    </source>
</reference>
<feature type="domain" description="DUF4815" evidence="1">
    <location>
        <begin position="181"/>
        <end position="409"/>
    </location>
</feature>
<evidence type="ECO:0000259" key="1">
    <source>
        <dbReference type="Pfam" id="PF16075"/>
    </source>
</evidence>
<evidence type="ECO:0000313" key="3">
    <source>
        <dbReference type="Proteomes" id="UP000510897"/>
    </source>
</evidence>
<gene>
    <name evidence="2" type="ORF">CC030809_00124</name>
</gene>
<evidence type="ECO:0000313" key="2">
    <source>
        <dbReference type="EMBL" id="QLF86180.1"/>
    </source>
</evidence>
<name>A0A7D5FQ48_9CAUD</name>
<organism evidence="2 3">
    <name type="scientific">Synechococcus phage S-CAM7</name>
    <dbReference type="NCBI Taxonomy" id="1883368"/>
    <lineage>
        <taxon>Viruses</taxon>
        <taxon>Duplodnaviria</taxon>
        <taxon>Heunggongvirae</taxon>
        <taxon>Uroviricota</taxon>
        <taxon>Caudoviricetes</taxon>
        <taxon>Pantevenvirales</taxon>
        <taxon>Kyanoviridae</taxon>
        <taxon>Mazuvirus</taxon>
        <taxon>Mazuvirus scam7</taxon>
    </lineage>
</organism>
<dbReference type="InterPro" id="IPR032096">
    <property type="entry name" value="DUF4815"/>
</dbReference>
<dbReference type="EMBL" id="MT586120">
    <property type="protein sequence ID" value="QLF86180.1"/>
    <property type="molecule type" value="Genomic_DNA"/>
</dbReference>
<accession>A0A7D5FQ48</accession>
<dbReference type="Proteomes" id="UP000510897">
    <property type="component" value="Segment"/>
</dbReference>
<dbReference type="Pfam" id="PF16075">
    <property type="entry name" value="DUF4815"/>
    <property type="match status" value="3"/>
</dbReference>
<sequence>MSQINLDTSPYFDDFDADKDYYKVLFKPGFPVQARELTTLQSILQNQISTFGEHFFKEGSMVIPGGITYNPQYTAVILEAQQGGIDVSLYLDQLVGKSIRGEVTGVRAKVIGYALPPQDAITNPTIFVTYTDSGNDDTTVFFTTNESLLLDQAIVYGNTTITANSIFATTVSTDATAVGSAAEIAEGVYFLRGTFVQVAKSSIVLEPYVNTPSYRVGLQITEQIVTAGQDNTLYDNAKGFNNFSAPGADRLKITLKLIKKPLNDYNDSNFVELLRVDFGEVKKLEENSNYNIIKEYIAGRTFDESGDYVINGFQLTADDSLNDNMGNGGIYNAEQTTEGGSKPSEDLAILKVSSGKAYVRGFDIKNPGTVNIDAPKARTTETQTSTGVPFEMGSKYFVNNVTSTPVVGLDIADNIIQLYSGRLDDSKEPTGDLIGEARVYSYSLEDAPYTSPATPWNLYLYDFQIFTKINLNRDVTSLLLAGYRVRGLSSGATGFVRTVSSDSATLTEVSGEFIIGERISINGSSIESISIASLTINKQNQVKSVKQNTSSLDPNIAVDFSADTRLYARVARNFAPSDTFSIDTSGFVTCAGRSFDSFKVGDIVVWQDSTNATLVYNEVLFLLPNDLGMNVGPVSNVAGVAAGTLPTSDLTGVNLRATESRVLNTENSALYVEMEKENIAKVNLDSSQLYFTTQITQQATVGSTLTLNRTLTGVNDALFTSFDQERYSIVYNDGTTETIGSEQVSLSADSTVITFTGLSKINEIGITVNVTAIKPSIKSKTKVLLKSQLLLVDKISPNLPADFGLTSNEFYGLRVDDEEISLNVADVESISAVYESLDGGDPVLDVLGFVNGLSLDANTVKGELILGSVSGTVAKMVDTTSPSNVRIVYFGQSRFEVGEEVIFSESNIKTNLQVVQPGNYNDITSKYTLDKGQREQFYDFSRLIRNGNAAAPNKKLLIVFDQFGVPADDNGDFYTANSYVEEIFATGVPMLRGGRLRASDTLDFRPRVAPFTATDASPFDYTSRDFATSGSTVVLVTAPDESMVLGYDYFVGRKDRVVLNTLGELKLVMGAPAFLPQLPESAEAALEIARVTYPPYVYDVDDITIITLDNRRYTMRDIGELEDRIETLEEVTSLSLLERETQSLQVLDADGNDRFKSGFFADDFRNTDFIDFDNPEARVVVGPTGTLEVGTQFASIPMQLQPESGIDINTLSLDQDFPLIDSNVRKTGDLVTLNYNQIEWLNQPLASRVENVNPFNVILYDGGMTLNPASDDFIVTRSIGNRQVNVFGESDEDFSRTFVEGIEVAQFMRERNVAFNAREIKPLTRFYPFFEGSGGIDFVPKLIEITMQNGTFQVGEAVIISVNNQTIFSARVAVQNHKTGPFNSPTTRFTTNPYNRDELISDGYSSSSTVLNVDIQSLSNLSDERYFGLIGPGLRLVGDQSGAIAVITDQRLVSDVSGDLFGSIYFRDPYTDPAPNFRLRTGIRTFRLSSSPTNELPQLGETIISFAEASFTSGGTIQNRRTESVNIRELPPPPPPIIIDRTVTNNFTTVIDRTVTVRPQTNITQITNITQRIRRRRRDPLAQTFFVDGTGAFLTGLDIYMKTKSEVDNLTIQIRRTELEIPLSSPIQDFAEVILTPNEVIVSDDATLPTPITFPSPIYLEPNVTYAVVLLAPTTDDYTAWIARMGENNITTPEGAASGAAVISQQYLGGSLFKSQNGSLWTPSQFEDLKFTLYKAQFVDTGTVFLNNPSIFETTDLDRNPIQTLPRKLTVFVEPTTYAFETGEKLASTASGVNNIARVVGEVEFVGAGVTLSSVTEGGIGYLDGSYSSVELTPINTNGINVLADVTITGGQVGIVSITSSGSGYRVGDTLGITTSLVGGSGGDAVVTVDSVGDTDTVFLTNVIGEKINITDSLNSYDEVGNVLTAIGTTISAESEVTDPMNTGSVFVLDLAAHGMMADNNIVRINGCLPDTLGTDLVEGIDISSNQITVVSPELFSTFEGISSSIGYLLVGGEIMEYTDNGDGTLGITSRGVDSTLINIHDQGSRVFKYELSGVSLRRINTEHQLPTDQILGNTRDFNTLPLEIDRGVRSIDVGITPYTPQLSFNQEQQSGGNSVRSSQNFQYNAIFPAFGVLTPGATTQIDTLVRTVTGTSAGGNEASFIDQGSEPIVLNAFNDFDSPRLVASIYNENAYLQDLPNNKSLTMALTFRSSDPNLSPALDINQATVFSARSALNNPVSNYADDPRTNQLLGDPHTSIYISQKVDLDNPATSLKVILTAYRDETADFRVCYRLFGADTQGSTEPSWVLFPGYDNLLDTTGNGIGDKIIDVSKFSGLPNKKVRASRLIGPSGFEDLEYLYEIDSLPEFSAFQLKIVFSGTNEARPPSLNDIRAIALA</sequence>
<protein>
    <recommendedName>
        <fullName evidence="1">DUF4815 domain-containing protein</fullName>
    </recommendedName>
</protein>
<feature type="domain" description="DUF4815" evidence="1">
    <location>
        <begin position="1028"/>
        <end position="1276"/>
    </location>
</feature>
<feature type="domain" description="DUF4815" evidence="1">
    <location>
        <begin position="10"/>
        <end position="80"/>
    </location>
</feature>
<proteinExistence type="predicted"/>
<reference evidence="2 3" key="2">
    <citation type="submission" date="2020-07" db="EMBL/GenBank/DDBJ databases">
        <title>Signatures of coevolution in a cyanophage population.</title>
        <authorList>
            <person name="Abebe J."/>
        </authorList>
    </citation>
    <scope>NUCLEOTIDE SEQUENCE [LARGE SCALE GENOMIC DNA]</scope>
    <source>
        <strain evidence="2">0809CC03</strain>
    </source>
</reference>